<dbReference type="Pfam" id="PF00550">
    <property type="entry name" value="PP-binding"/>
    <property type="match status" value="1"/>
</dbReference>
<dbReference type="AlphaFoldDB" id="A0A815RXE6"/>
<organism evidence="2 4">
    <name type="scientific">Rotaria sordida</name>
    <dbReference type="NCBI Taxonomy" id="392033"/>
    <lineage>
        <taxon>Eukaryota</taxon>
        <taxon>Metazoa</taxon>
        <taxon>Spiralia</taxon>
        <taxon>Gnathifera</taxon>
        <taxon>Rotifera</taxon>
        <taxon>Eurotatoria</taxon>
        <taxon>Bdelloidea</taxon>
        <taxon>Philodinida</taxon>
        <taxon>Philodinidae</taxon>
        <taxon>Rotaria</taxon>
    </lineage>
</organism>
<dbReference type="GO" id="GO:0044550">
    <property type="term" value="P:secondary metabolite biosynthetic process"/>
    <property type="evidence" value="ECO:0007669"/>
    <property type="project" value="TreeGrafter"/>
</dbReference>
<evidence type="ECO:0000313" key="4">
    <source>
        <dbReference type="Proteomes" id="UP000663882"/>
    </source>
</evidence>
<dbReference type="PANTHER" id="PTHR45527:SF1">
    <property type="entry name" value="FATTY ACID SYNTHASE"/>
    <property type="match status" value="1"/>
</dbReference>
<sequence>MIDDEIFYRTGDLVRMDSNGLCHYRGRQDYQVKLHGQRIELGEIEQCLLKTSISACVVIKWNDDYLIAYVQSSDIDVVQLHKHCESQLPPHMIPSVFVPLEKLPLNANGKIDRKRLPAPQCSPLTNIDQADVISLTPLEEHLQRIFNEAFHNESTNVNMPFQQLGGTSLDAIRALLLIQQKICTMVDVNLLFTNPSIRQLARVIEPLLVTYDDSSVATSTLQLLPENQDRPMP</sequence>
<dbReference type="Proteomes" id="UP000663882">
    <property type="component" value="Unassembled WGS sequence"/>
</dbReference>
<proteinExistence type="predicted"/>
<dbReference type="PANTHER" id="PTHR45527">
    <property type="entry name" value="NONRIBOSOMAL PEPTIDE SYNTHETASE"/>
    <property type="match status" value="1"/>
</dbReference>
<dbReference type="InterPro" id="IPR009081">
    <property type="entry name" value="PP-bd_ACP"/>
</dbReference>
<dbReference type="InterPro" id="IPR045851">
    <property type="entry name" value="AMP-bd_C_sf"/>
</dbReference>
<dbReference type="EMBL" id="CAJOAX010015453">
    <property type="protein sequence ID" value="CAF4155122.1"/>
    <property type="molecule type" value="Genomic_DNA"/>
</dbReference>
<dbReference type="Proteomes" id="UP000663823">
    <property type="component" value="Unassembled WGS sequence"/>
</dbReference>
<dbReference type="GO" id="GO:0031177">
    <property type="term" value="F:phosphopantetheine binding"/>
    <property type="evidence" value="ECO:0007669"/>
    <property type="project" value="TreeGrafter"/>
</dbReference>
<dbReference type="EMBL" id="CAJNOO010008448">
    <property type="protein sequence ID" value="CAF1482076.1"/>
    <property type="molecule type" value="Genomic_DNA"/>
</dbReference>
<dbReference type="OrthoDB" id="416786at2759"/>
<dbReference type="PROSITE" id="PS50075">
    <property type="entry name" value="CARRIER"/>
    <property type="match status" value="1"/>
</dbReference>
<comment type="caution">
    <text evidence="2">The sequence shown here is derived from an EMBL/GenBank/DDBJ whole genome shotgun (WGS) entry which is preliminary data.</text>
</comment>
<protein>
    <recommendedName>
        <fullName evidence="1">Carrier domain-containing protein</fullName>
    </recommendedName>
</protein>
<dbReference type="GO" id="GO:0005737">
    <property type="term" value="C:cytoplasm"/>
    <property type="evidence" value="ECO:0007669"/>
    <property type="project" value="TreeGrafter"/>
</dbReference>
<evidence type="ECO:0000259" key="1">
    <source>
        <dbReference type="PROSITE" id="PS50075"/>
    </source>
</evidence>
<gene>
    <name evidence="3" type="ORF">OTI717_LOCUS36429</name>
    <name evidence="2" type="ORF">RFH988_LOCUS38030</name>
</gene>
<dbReference type="SUPFAM" id="SSF47336">
    <property type="entry name" value="ACP-like"/>
    <property type="match status" value="1"/>
</dbReference>
<feature type="domain" description="Carrier" evidence="1">
    <location>
        <begin position="133"/>
        <end position="208"/>
    </location>
</feature>
<dbReference type="Gene3D" id="3.40.50.12780">
    <property type="entry name" value="N-terminal domain of ligase-like"/>
    <property type="match status" value="1"/>
</dbReference>
<dbReference type="GO" id="GO:0043041">
    <property type="term" value="P:amino acid activation for nonribosomal peptide biosynthetic process"/>
    <property type="evidence" value="ECO:0007669"/>
    <property type="project" value="TreeGrafter"/>
</dbReference>
<dbReference type="InterPro" id="IPR042099">
    <property type="entry name" value="ANL_N_sf"/>
</dbReference>
<name>A0A815RXE6_9BILA</name>
<accession>A0A815RXE6</accession>
<evidence type="ECO:0000313" key="2">
    <source>
        <dbReference type="EMBL" id="CAF1482076.1"/>
    </source>
</evidence>
<dbReference type="SUPFAM" id="SSF56801">
    <property type="entry name" value="Acetyl-CoA synthetase-like"/>
    <property type="match status" value="1"/>
</dbReference>
<evidence type="ECO:0000313" key="3">
    <source>
        <dbReference type="EMBL" id="CAF4155122.1"/>
    </source>
</evidence>
<reference evidence="2" key="1">
    <citation type="submission" date="2021-02" db="EMBL/GenBank/DDBJ databases">
        <authorList>
            <person name="Nowell W R."/>
        </authorList>
    </citation>
    <scope>NUCLEOTIDE SEQUENCE</scope>
</reference>
<dbReference type="Gene3D" id="1.10.1200.10">
    <property type="entry name" value="ACP-like"/>
    <property type="match status" value="1"/>
</dbReference>
<dbReference type="Gene3D" id="3.30.300.30">
    <property type="match status" value="1"/>
</dbReference>
<dbReference type="InterPro" id="IPR036736">
    <property type="entry name" value="ACP-like_sf"/>
</dbReference>